<dbReference type="PRINTS" id="PR00097">
    <property type="entry name" value="ANTSNTHASEII"/>
</dbReference>
<dbReference type="PANTHER" id="PTHR43418:SF2">
    <property type="entry name" value="BIFUNCTIONAL PROTEIN TRPGD"/>
    <property type="match status" value="1"/>
</dbReference>
<evidence type="ECO:0000256" key="3">
    <source>
        <dbReference type="ARBA" id="ARBA00023239"/>
    </source>
</evidence>
<dbReference type="AlphaFoldDB" id="A0AAP6XNK4"/>
<keyword evidence="3 6" id="KW-0456">Lyase</keyword>
<accession>A0AAP6XNK4</accession>
<dbReference type="GO" id="GO:0004049">
    <property type="term" value="F:anthranilate synthase activity"/>
    <property type="evidence" value="ECO:0007669"/>
    <property type="project" value="UniProtKB-EC"/>
</dbReference>
<dbReference type="NCBIfam" id="TIGR00566">
    <property type="entry name" value="trpG_papA"/>
    <property type="match status" value="1"/>
</dbReference>
<evidence type="ECO:0000259" key="5">
    <source>
        <dbReference type="Pfam" id="PF00117"/>
    </source>
</evidence>
<comment type="catalytic activity">
    <reaction evidence="4">
        <text>chorismate + L-glutamine = anthranilate + pyruvate + L-glutamate + H(+)</text>
        <dbReference type="Rhea" id="RHEA:21732"/>
        <dbReference type="ChEBI" id="CHEBI:15361"/>
        <dbReference type="ChEBI" id="CHEBI:15378"/>
        <dbReference type="ChEBI" id="CHEBI:16567"/>
        <dbReference type="ChEBI" id="CHEBI:29748"/>
        <dbReference type="ChEBI" id="CHEBI:29985"/>
        <dbReference type="ChEBI" id="CHEBI:58359"/>
        <dbReference type="EC" id="4.1.3.27"/>
    </reaction>
</comment>
<dbReference type="PRINTS" id="PR00096">
    <property type="entry name" value="GATASE"/>
</dbReference>
<dbReference type="Pfam" id="PF00117">
    <property type="entry name" value="GATase"/>
    <property type="match status" value="1"/>
</dbReference>
<evidence type="ECO:0000313" key="7">
    <source>
        <dbReference type="Proteomes" id="UP000591626"/>
    </source>
</evidence>
<dbReference type="InterPro" id="IPR050472">
    <property type="entry name" value="Anth_synth/Amidotransfase"/>
</dbReference>
<comment type="caution">
    <text evidence="6">The sequence shown here is derived from an EMBL/GenBank/DDBJ whole genome shotgun (WGS) entry which is preliminary data.</text>
</comment>
<dbReference type="EMBL" id="JAAUVV010000012">
    <property type="protein sequence ID" value="NJJ04137.1"/>
    <property type="molecule type" value="Genomic_DNA"/>
</dbReference>
<name>A0AAP6XNK4_9CORY</name>
<dbReference type="PROSITE" id="PS51273">
    <property type="entry name" value="GATASE_TYPE_1"/>
    <property type="match status" value="1"/>
</dbReference>
<evidence type="ECO:0000256" key="4">
    <source>
        <dbReference type="ARBA" id="ARBA00047683"/>
    </source>
</evidence>
<dbReference type="GO" id="GO:0000162">
    <property type="term" value="P:L-tryptophan biosynthetic process"/>
    <property type="evidence" value="ECO:0007669"/>
    <property type="project" value="TreeGrafter"/>
</dbReference>
<dbReference type="EC" id="4.1.3.27" evidence="1"/>
<dbReference type="Proteomes" id="UP000591626">
    <property type="component" value="Unassembled WGS sequence"/>
</dbReference>
<gene>
    <name evidence="6" type="ORF">HC138_07230</name>
</gene>
<evidence type="ECO:0000256" key="2">
    <source>
        <dbReference type="ARBA" id="ARBA00022962"/>
    </source>
</evidence>
<sequence length="186" mass="19792">MIVLLDNQDSFVYNLVDAFADYDTVVYRNTVTADTVLNANPDLIVLSPGPGYPADAGCVMEVIERAQGRIPILGICLGFQALVEHFGGRVEPCGPVHGSSQSMVLTDGRHVPVARYHSLGATTAPPGITPLAWTGTEIGDVIMAAETDDGMSIGLQFHPESILTPSGPQILDHCVTKLLQKGHDND</sequence>
<dbReference type="PRINTS" id="PR00099">
    <property type="entry name" value="CPSGATASE"/>
</dbReference>
<organism evidence="6 7">
    <name type="scientific">Corynebacterium coyleae</name>
    <dbReference type="NCBI Taxonomy" id="53374"/>
    <lineage>
        <taxon>Bacteria</taxon>
        <taxon>Bacillati</taxon>
        <taxon>Actinomycetota</taxon>
        <taxon>Actinomycetes</taxon>
        <taxon>Mycobacteriales</taxon>
        <taxon>Corynebacteriaceae</taxon>
        <taxon>Corynebacterium</taxon>
    </lineage>
</organism>
<evidence type="ECO:0000313" key="6">
    <source>
        <dbReference type="EMBL" id="NJJ04137.1"/>
    </source>
</evidence>
<dbReference type="PANTHER" id="PTHR43418">
    <property type="entry name" value="MULTIFUNCTIONAL TRYPTOPHAN BIOSYNTHESIS PROTEIN-RELATED"/>
    <property type="match status" value="1"/>
</dbReference>
<dbReference type="GO" id="GO:0004048">
    <property type="term" value="F:anthranilate phosphoribosyltransferase activity"/>
    <property type="evidence" value="ECO:0007669"/>
    <property type="project" value="TreeGrafter"/>
</dbReference>
<dbReference type="SUPFAM" id="SSF52317">
    <property type="entry name" value="Class I glutamine amidotransferase-like"/>
    <property type="match status" value="1"/>
</dbReference>
<dbReference type="GO" id="GO:0005829">
    <property type="term" value="C:cytosol"/>
    <property type="evidence" value="ECO:0007669"/>
    <property type="project" value="TreeGrafter"/>
</dbReference>
<dbReference type="GO" id="GO:0002047">
    <property type="term" value="P:phenazine biosynthetic process"/>
    <property type="evidence" value="ECO:0007669"/>
    <property type="project" value="TreeGrafter"/>
</dbReference>
<dbReference type="InterPro" id="IPR029062">
    <property type="entry name" value="Class_I_gatase-like"/>
</dbReference>
<feature type="domain" description="Glutamine amidotransferase" evidence="5">
    <location>
        <begin position="3"/>
        <end position="177"/>
    </location>
</feature>
<protein>
    <recommendedName>
        <fullName evidence="1">anthranilate synthase</fullName>
        <ecNumber evidence="1">4.1.3.27</ecNumber>
    </recommendedName>
</protein>
<keyword evidence="2" id="KW-0315">Glutamine amidotransferase</keyword>
<dbReference type="InterPro" id="IPR017926">
    <property type="entry name" value="GATASE"/>
</dbReference>
<dbReference type="InterPro" id="IPR006221">
    <property type="entry name" value="TrpG/PapA_dom"/>
</dbReference>
<dbReference type="Gene3D" id="3.40.50.880">
    <property type="match status" value="1"/>
</dbReference>
<proteinExistence type="predicted"/>
<dbReference type="CDD" id="cd01743">
    <property type="entry name" value="GATase1_Anthranilate_Synthase"/>
    <property type="match status" value="1"/>
</dbReference>
<dbReference type="RefSeq" id="WP_167616683.1">
    <property type="nucleotide sequence ID" value="NZ_JAAUVV010000012.1"/>
</dbReference>
<reference evidence="6 7" key="1">
    <citation type="submission" date="2020-03" db="EMBL/GenBank/DDBJ databases">
        <title>Draft genome sequences of bacterial isolates from the female urobiome.</title>
        <authorList>
            <person name="Miller-Ensminger T."/>
            <person name="Wolfe A.J."/>
            <person name="Putonti C."/>
        </authorList>
    </citation>
    <scope>NUCLEOTIDE SEQUENCE [LARGE SCALE GENOMIC DNA]</scope>
    <source>
        <strain evidence="6 7">UMB8490</strain>
    </source>
</reference>
<evidence type="ECO:0000256" key="1">
    <source>
        <dbReference type="ARBA" id="ARBA00012266"/>
    </source>
</evidence>